<proteinExistence type="predicted"/>
<protein>
    <submittedName>
        <fullName evidence="1">Uncharacterized protein</fullName>
    </submittedName>
</protein>
<keyword evidence="2" id="KW-1185">Reference proteome</keyword>
<organism evidence="1 2">
    <name type="scientific">Dissostichus mawsoni</name>
    <name type="common">Antarctic cod</name>
    <dbReference type="NCBI Taxonomy" id="36200"/>
    <lineage>
        <taxon>Eukaryota</taxon>
        <taxon>Metazoa</taxon>
        <taxon>Chordata</taxon>
        <taxon>Craniata</taxon>
        <taxon>Vertebrata</taxon>
        <taxon>Euteleostomi</taxon>
        <taxon>Actinopterygii</taxon>
        <taxon>Neopterygii</taxon>
        <taxon>Teleostei</taxon>
        <taxon>Neoteleostei</taxon>
        <taxon>Acanthomorphata</taxon>
        <taxon>Eupercaria</taxon>
        <taxon>Perciformes</taxon>
        <taxon>Notothenioidei</taxon>
        <taxon>Nototheniidae</taxon>
        <taxon>Dissostichus</taxon>
    </lineage>
</organism>
<evidence type="ECO:0000313" key="2">
    <source>
        <dbReference type="Proteomes" id="UP000518266"/>
    </source>
</evidence>
<name>A0A7J5XLY2_DISMA</name>
<evidence type="ECO:0000313" key="1">
    <source>
        <dbReference type="EMBL" id="KAF3838106.1"/>
    </source>
</evidence>
<gene>
    <name evidence="1" type="ORF">F7725_009874</name>
</gene>
<dbReference type="EMBL" id="JAAKFY010000022">
    <property type="protein sequence ID" value="KAF3838106.1"/>
    <property type="molecule type" value="Genomic_DNA"/>
</dbReference>
<dbReference type="AlphaFoldDB" id="A0A7J5XLY2"/>
<comment type="caution">
    <text evidence="1">The sequence shown here is derived from an EMBL/GenBank/DDBJ whole genome shotgun (WGS) entry which is preliminary data.</text>
</comment>
<accession>A0A7J5XLY2</accession>
<sequence>MWILSASCTALKLSKVCTTEISLVFKKPHHGRNGFCDRHVRDDSVLGHYRRSSAVVHPQRTKQRLVDCNSGPAEPTFWAVSVH</sequence>
<dbReference type="Proteomes" id="UP000518266">
    <property type="component" value="Unassembled WGS sequence"/>
</dbReference>
<reference evidence="1 2" key="1">
    <citation type="submission" date="2020-03" db="EMBL/GenBank/DDBJ databases">
        <title>Dissostichus mawsoni Genome sequencing and assembly.</title>
        <authorList>
            <person name="Park H."/>
        </authorList>
    </citation>
    <scope>NUCLEOTIDE SEQUENCE [LARGE SCALE GENOMIC DNA]</scope>
    <source>
        <strain evidence="1">DM0001</strain>
        <tissue evidence="1">Muscle</tissue>
    </source>
</reference>